<dbReference type="Proteomes" id="UP000237000">
    <property type="component" value="Unassembled WGS sequence"/>
</dbReference>
<organism evidence="2 3">
    <name type="scientific">Trema orientale</name>
    <name type="common">Charcoal tree</name>
    <name type="synonym">Celtis orientalis</name>
    <dbReference type="NCBI Taxonomy" id="63057"/>
    <lineage>
        <taxon>Eukaryota</taxon>
        <taxon>Viridiplantae</taxon>
        <taxon>Streptophyta</taxon>
        <taxon>Embryophyta</taxon>
        <taxon>Tracheophyta</taxon>
        <taxon>Spermatophyta</taxon>
        <taxon>Magnoliopsida</taxon>
        <taxon>eudicotyledons</taxon>
        <taxon>Gunneridae</taxon>
        <taxon>Pentapetalae</taxon>
        <taxon>rosids</taxon>
        <taxon>fabids</taxon>
        <taxon>Rosales</taxon>
        <taxon>Cannabaceae</taxon>
        <taxon>Trema</taxon>
    </lineage>
</organism>
<keyword evidence="1" id="KW-1133">Transmembrane helix</keyword>
<accession>A0A2P5FS19</accession>
<dbReference type="GO" id="GO:0009850">
    <property type="term" value="P:auxin metabolic process"/>
    <property type="evidence" value="ECO:0007669"/>
    <property type="project" value="TreeGrafter"/>
</dbReference>
<feature type="transmembrane region" description="Helical" evidence="1">
    <location>
        <begin position="6"/>
        <end position="28"/>
    </location>
</feature>
<evidence type="ECO:0000313" key="3">
    <source>
        <dbReference type="Proteomes" id="UP000237000"/>
    </source>
</evidence>
<dbReference type="EMBL" id="JXTC01000012">
    <property type="protein sequence ID" value="POO00596.1"/>
    <property type="molecule type" value="Genomic_DNA"/>
</dbReference>
<dbReference type="GO" id="GO:0005783">
    <property type="term" value="C:endoplasmic reticulum"/>
    <property type="evidence" value="ECO:0007669"/>
    <property type="project" value="TreeGrafter"/>
</dbReference>
<sequence length="225" mass="26159">MAFFFFFFFFPFFFFKCVSLIVVCLLFMPLPISLAHSLLNPEELGQIPVKFLELAQKKELFDWMVGIRRKIHENPELGFEEFETCKLIRAELENMGISYKYPVAETGVVGFLGSGSAPFVAIRADMDALPIQENVEWEHKSKIPGKMHACGHDAHVAMLLGAAKILQDNRHELKVAVFLIFFRWGVYCCCCCFFFFPPYLYFPINCTYLYYKYLRSERSRSTILT</sequence>
<dbReference type="Pfam" id="PF01546">
    <property type="entry name" value="Peptidase_M20"/>
    <property type="match status" value="1"/>
</dbReference>
<feature type="transmembrane region" description="Helical" evidence="1">
    <location>
        <begin position="175"/>
        <end position="196"/>
    </location>
</feature>
<keyword evidence="1" id="KW-0812">Transmembrane</keyword>
<keyword evidence="3" id="KW-1185">Reference proteome</keyword>
<proteinExistence type="predicted"/>
<dbReference type="STRING" id="63057.A0A2P5FS19"/>
<dbReference type="InParanoid" id="A0A2P5FS19"/>
<protein>
    <submittedName>
        <fullName evidence="2">Peptidase M</fullName>
    </submittedName>
</protein>
<dbReference type="GO" id="GO:0010179">
    <property type="term" value="F:IAA-Ala conjugate hydrolase activity"/>
    <property type="evidence" value="ECO:0007669"/>
    <property type="project" value="TreeGrafter"/>
</dbReference>
<dbReference type="AlphaFoldDB" id="A0A2P5FS19"/>
<comment type="caution">
    <text evidence="2">The sequence shown here is derived from an EMBL/GenBank/DDBJ whole genome shotgun (WGS) entry which is preliminary data.</text>
</comment>
<gene>
    <name evidence="2" type="ORF">TorRG33x02_036700</name>
</gene>
<dbReference type="OrthoDB" id="6119954at2759"/>
<evidence type="ECO:0000256" key="1">
    <source>
        <dbReference type="SAM" id="Phobius"/>
    </source>
</evidence>
<dbReference type="PANTHER" id="PTHR11014">
    <property type="entry name" value="PEPTIDASE M20 FAMILY MEMBER"/>
    <property type="match status" value="1"/>
</dbReference>
<dbReference type="PANTHER" id="PTHR11014:SF171">
    <property type="entry name" value="IAA-AMINO ACID HYDROLASE ILR1-LIKE 4-RELATED"/>
    <property type="match status" value="1"/>
</dbReference>
<reference evidence="3" key="1">
    <citation type="submission" date="2016-06" db="EMBL/GenBank/DDBJ databases">
        <title>Parallel loss of symbiosis genes in relatives of nitrogen-fixing non-legume Parasponia.</title>
        <authorList>
            <person name="Van Velzen R."/>
            <person name="Holmer R."/>
            <person name="Bu F."/>
            <person name="Rutten L."/>
            <person name="Van Zeijl A."/>
            <person name="Liu W."/>
            <person name="Santuari L."/>
            <person name="Cao Q."/>
            <person name="Sharma T."/>
            <person name="Shen D."/>
            <person name="Roswanjaya Y."/>
            <person name="Wardhani T."/>
            <person name="Kalhor M.S."/>
            <person name="Jansen J."/>
            <person name="Van den Hoogen J."/>
            <person name="Gungor B."/>
            <person name="Hartog M."/>
            <person name="Hontelez J."/>
            <person name="Verver J."/>
            <person name="Yang W.-C."/>
            <person name="Schijlen E."/>
            <person name="Repin R."/>
            <person name="Schilthuizen M."/>
            <person name="Schranz E."/>
            <person name="Heidstra R."/>
            <person name="Miyata K."/>
            <person name="Fedorova E."/>
            <person name="Kohlen W."/>
            <person name="Bisseling T."/>
            <person name="Smit S."/>
            <person name="Geurts R."/>
        </authorList>
    </citation>
    <scope>NUCLEOTIDE SEQUENCE [LARGE SCALE GENOMIC DNA]</scope>
    <source>
        <strain evidence="3">cv. RG33-2</strain>
    </source>
</reference>
<dbReference type="InterPro" id="IPR002933">
    <property type="entry name" value="Peptidase_M20"/>
</dbReference>
<name>A0A2P5FS19_TREOI</name>
<keyword evidence="1" id="KW-0472">Membrane</keyword>
<dbReference type="Gene3D" id="3.40.630.10">
    <property type="entry name" value="Zn peptidases"/>
    <property type="match status" value="1"/>
</dbReference>
<evidence type="ECO:0000313" key="2">
    <source>
        <dbReference type="EMBL" id="POO00596.1"/>
    </source>
</evidence>
<dbReference type="SUPFAM" id="SSF53187">
    <property type="entry name" value="Zn-dependent exopeptidases"/>
    <property type="match status" value="1"/>
</dbReference>
<dbReference type="InterPro" id="IPR017439">
    <property type="entry name" value="Amidohydrolase"/>
</dbReference>